<dbReference type="Proteomes" id="UP000515129">
    <property type="component" value="Chromosome 22"/>
</dbReference>
<feature type="domain" description="Laminin G" evidence="16">
    <location>
        <begin position="851"/>
        <end position="1016"/>
    </location>
</feature>
<evidence type="ECO:0000256" key="6">
    <source>
        <dbReference type="ARBA" id="ARBA00022729"/>
    </source>
</evidence>
<sequence length="1364" mass="152139">MKSKRFQPQVEGENLDRGRKTCSRKMQINTASMADLYISEQTVIKCNLDKRCCAFGEVTKVVLMDALSFHAFALLCALRTTLAANNYHCNGPLVSALPPTSFQSSSSSSDSLLPYFAKLNRRDGGGGWAPERTDRLRWLQVDLRERVEVTAVATQGRFGSPDWVTSYMLLYSDTGRAWKQFRQEDNIGTFPGNTNSDGTVHHKLSHSIRTRFLRFLPVDWSPGGWMGLRVEVYGCAYKSDVADFNGRSSLLYRFNQKSTSTVKDVISLRFKSQRADGVLVHGEGQRGDYITLELHKGRLALHINLDDVKTHPSSVHVSVFLGSLLDDQHWHSVLIERFNKQINFTVDRLTKHVRTGGLDDSLEVDYELSFGGIPLPGKPGTFLRKNFHGCMENLYYNGVNIIDLAKRRKPQIYSVGNVTFTCSEPQLVSATFLSSSSSFLSLPLDAATETLSVTFQFRTWNREGMLLSAWLRRESERLLLLLVHGQLRLTHHRSALQSSDIVIGQALSDGQWHTVTISVGGFQVSLSVDDKPPSTMQLKDIAQPGRSLLIGGCPSVLTNQGCRNPTLAYQGCMRSVIINNQPINFYLVQQGLLGNYSKLQFDICGIRDRCLPNYCEHDGECSQSWKTFFCDCSGTGYTGATCHNSIFEPSCEAHRLTGSASGFFSIDPDGSGPLKSTIVYCNITDDKVWTVVNHNSTEMVRVQGSSLQKPHVMKFNYSASLEQLRTLVGKSEQCQQEVVYLCRKSRLFNTWDGTPLSWWLDRAGERRTYWGGFLPGVQQCACSLDENCIDMNHFCNCDADRSSWENDTGVLSYKDHLPVTEILVGDTNRSGSEAVYRVGSLHCYGDRFLWNAASFYQESSYLHFSTLQAELSVDISLYFKTTAPSGVFLENLGTKDFIRVELSAPSVVTFTFDVGNGPVVLTVKSHVPLNDKQWHYVRAERNVKEASLQVDQLPLRFLEAPSEGHTHLQLNSQLFIGGTASRQRGFLGCIRSLNINGMTLDLEERAKMTPGVSSGCLGHCSSQNSLCHNRGKCIEKSSGYVCDCTHSAYGGPNCKKEVSVSFESGSSVTYTFQEPFSVMRNHSHQSSAIFAQSSNSRESITFSFLTTQMPAMLLTVNTYHQQYMAIILAHNGSLQIWYRLNRDKGPDVFTPTSHNLANGELHRVQVHREGRDMYVQIDKDTNLKYSLSTDKELITIRSLTLGKVTGRAGVDEEVLQAGSKGFIGCLSSVQFNHLAPLKAAILNRGSSLVNVLGNLVESNCGELADKSSSRSLSDHADTGSRGKKLTNATQSDSAVIGGLIAAVVLITLCAVAVMTRFLYRHRHERTRQMASVKEKDHQPRPELRYRAELDLHSAMRDSRKEYFI</sequence>
<dbReference type="PROSITE" id="PS50025">
    <property type="entry name" value="LAM_G_DOMAIN"/>
    <property type="match status" value="4"/>
</dbReference>
<dbReference type="Gene3D" id="2.60.120.200">
    <property type="match status" value="4"/>
</dbReference>
<evidence type="ECO:0000256" key="11">
    <source>
        <dbReference type="PROSITE-ProRule" id="PRU00076"/>
    </source>
</evidence>
<evidence type="ECO:0000256" key="9">
    <source>
        <dbReference type="ARBA" id="ARBA00023136"/>
    </source>
</evidence>
<dbReference type="FunFam" id="2.60.120.200:FF:000026">
    <property type="entry name" value="contactin-associated protein-like 4 isoform X1"/>
    <property type="match status" value="1"/>
</dbReference>
<evidence type="ECO:0000256" key="14">
    <source>
        <dbReference type="SAM" id="Phobius"/>
    </source>
</evidence>
<dbReference type="InterPro" id="IPR008979">
    <property type="entry name" value="Galactose-bd-like_sf"/>
</dbReference>
<dbReference type="InterPro" id="IPR050372">
    <property type="entry name" value="Neurexin-related_CASP"/>
</dbReference>
<dbReference type="SUPFAM" id="SSF49899">
    <property type="entry name" value="Concanavalin A-like lectins/glucanases"/>
    <property type="match status" value="4"/>
</dbReference>
<evidence type="ECO:0000313" key="20">
    <source>
        <dbReference type="RefSeq" id="XP_026054645.1"/>
    </source>
</evidence>
<evidence type="ECO:0000256" key="12">
    <source>
        <dbReference type="PROSITE-ProRule" id="PRU00122"/>
    </source>
</evidence>
<dbReference type="InterPro" id="IPR036056">
    <property type="entry name" value="Fibrinogen-like_C"/>
</dbReference>
<dbReference type="FunFam" id="2.60.120.260:FF:000016">
    <property type="entry name" value="Contactin-associated protein-like 4 isoform 1"/>
    <property type="match status" value="1"/>
</dbReference>
<comment type="function">
    <text evidence="1">May play a role in the correct development and proper functioning of the peripheral and central nervous system and be involved in cell adhesion and intercellular communication.</text>
</comment>
<feature type="region of interest" description="Disordered" evidence="13">
    <location>
        <begin position="1265"/>
        <end position="1285"/>
    </location>
</feature>
<feature type="transmembrane region" description="Helical" evidence="14">
    <location>
        <begin position="1294"/>
        <end position="1319"/>
    </location>
</feature>
<evidence type="ECO:0000256" key="2">
    <source>
        <dbReference type="ARBA" id="ARBA00004479"/>
    </source>
</evidence>
<dbReference type="PROSITE" id="PS50026">
    <property type="entry name" value="EGF_3"/>
    <property type="match status" value="2"/>
</dbReference>
<dbReference type="InterPro" id="IPR013320">
    <property type="entry name" value="ConA-like_dom_sf"/>
</dbReference>
<dbReference type="RefSeq" id="XP_026054645.1">
    <property type="nucleotide sequence ID" value="XM_026198860.1"/>
</dbReference>
<dbReference type="PROSITE" id="PS01286">
    <property type="entry name" value="FA58C_2"/>
    <property type="match status" value="1"/>
</dbReference>
<dbReference type="SMART" id="SM00181">
    <property type="entry name" value="EGF"/>
    <property type="match status" value="2"/>
</dbReference>
<evidence type="ECO:0000256" key="7">
    <source>
        <dbReference type="ARBA" id="ARBA00022737"/>
    </source>
</evidence>
<dbReference type="CDD" id="cd00054">
    <property type="entry name" value="EGF_CA"/>
    <property type="match status" value="2"/>
</dbReference>
<evidence type="ECO:0000259" key="15">
    <source>
        <dbReference type="PROSITE" id="PS50022"/>
    </source>
</evidence>
<evidence type="ECO:0000256" key="13">
    <source>
        <dbReference type="SAM" id="MobiDB-lite"/>
    </source>
</evidence>
<dbReference type="Gene3D" id="2.60.120.260">
    <property type="entry name" value="Galactose-binding domain-like"/>
    <property type="match status" value="1"/>
</dbReference>
<keyword evidence="7" id="KW-0677">Repeat</keyword>
<keyword evidence="5 14" id="KW-0812">Transmembrane</keyword>
<dbReference type="SUPFAM" id="SSF57196">
    <property type="entry name" value="EGF/Laminin"/>
    <property type="match status" value="1"/>
</dbReference>
<dbReference type="FunFam" id="2.10.25.10:FF:000015">
    <property type="entry name" value="neurexin-1 isoform X1"/>
    <property type="match status" value="1"/>
</dbReference>
<dbReference type="SUPFAM" id="SSF56496">
    <property type="entry name" value="Fibrinogen C-terminal domain-like"/>
    <property type="match status" value="1"/>
</dbReference>
<dbReference type="Gene3D" id="2.60.120.1000">
    <property type="match status" value="1"/>
</dbReference>
<dbReference type="InterPro" id="IPR000421">
    <property type="entry name" value="FA58C"/>
</dbReference>
<keyword evidence="6" id="KW-0732">Signal</keyword>
<dbReference type="CDD" id="cd00057">
    <property type="entry name" value="FA58C"/>
    <property type="match status" value="1"/>
</dbReference>
<dbReference type="SUPFAM" id="SSF49785">
    <property type="entry name" value="Galactose-binding domain-like"/>
    <property type="match status" value="1"/>
</dbReference>
<evidence type="ECO:0000259" key="16">
    <source>
        <dbReference type="PROSITE" id="PS50025"/>
    </source>
</evidence>
<dbReference type="PROSITE" id="PS50022">
    <property type="entry name" value="FA58C_3"/>
    <property type="match status" value="1"/>
</dbReference>
<feature type="domain" description="EGF-like" evidence="17">
    <location>
        <begin position="606"/>
        <end position="643"/>
    </location>
</feature>
<dbReference type="Gene3D" id="2.10.25.10">
    <property type="entry name" value="Laminin"/>
    <property type="match status" value="2"/>
</dbReference>
<dbReference type="Pfam" id="PF00754">
    <property type="entry name" value="F5_F8_type_C"/>
    <property type="match status" value="1"/>
</dbReference>
<feature type="domain" description="Laminin G" evidence="16">
    <location>
        <begin position="241"/>
        <end position="422"/>
    </location>
</feature>
<protein>
    <submittedName>
        <fullName evidence="20">Contactin-associated protein-like 5</fullName>
    </submittedName>
</protein>
<dbReference type="OrthoDB" id="26719at2759"/>
<dbReference type="InterPro" id="IPR002181">
    <property type="entry name" value="Fibrinogen_a/b/g_C_dom"/>
</dbReference>
<evidence type="ECO:0000259" key="17">
    <source>
        <dbReference type="PROSITE" id="PS50026"/>
    </source>
</evidence>
<gene>
    <name evidence="20" type="primary">LOC113040551</name>
</gene>
<dbReference type="KEGG" id="caua:113040551"/>
<keyword evidence="8 14" id="KW-1133">Transmembrane helix</keyword>
<dbReference type="GO" id="GO:0016020">
    <property type="term" value="C:membrane"/>
    <property type="evidence" value="ECO:0007669"/>
    <property type="project" value="UniProtKB-SubCell"/>
</dbReference>
<dbReference type="Pfam" id="PF02210">
    <property type="entry name" value="Laminin_G_2"/>
    <property type="match status" value="4"/>
</dbReference>
<comment type="similarity">
    <text evidence="3">Belongs to the neurexin family.</text>
</comment>
<comment type="subcellular location">
    <subcellularLocation>
        <location evidence="2">Membrane</location>
        <topology evidence="2">Single-pass type I membrane protein</topology>
    </subcellularLocation>
</comment>
<dbReference type="PROSITE" id="PS01285">
    <property type="entry name" value="FA58C_1"/>
    <property type="match status" value="1"/>
</dbReference>
<keyword evidence="10 12" id="KW-1015">Disulfide bond</keyword>
<evidence type="ECO:0000259" key="18">
    <source>
        <dbReference type="PROSITE" id="PS51406"/>
    </source>
</evidence>
<name>A0A6P6J373_CARAU</name>
<dbReference type="InterPro" id="IPR000742">
    <property type="entry name" value="EGF"/>
</dbReference>
<dbReference type="SMART" id="SM00282">
    <property type="entry name" value="LamG"/>
    <property type="match status" value="4"/>
</dbReference>
<organism evidence="19 20">
    <name type="scientific">Carassius auratus</name>
    <name type="common">Goldfish</name>
    <dbReference type="NCBI Taxonomy" id="7957"/>
    <lineage>
        <taxon>Eukaryota</taxon>
        <taxon>Metazoa</taxon>
        <taxon>Chordata</taxon>
        <taxon>Craniata</taxon>
        <taxon>Vertebrata</taxon>
        <taxon>Euteleostomi</taxon>
        <taxon>Actinopterygii</taxon>
        <taxon>Neopterygii</taxon>
        <taxon>Teleostei</taxon>
        <taxon>Ostariophysi</taxon>
        <taxon>Cypriniformes</taxon>
        <taxon>Cyprinidae</taxon>
        <taxon>Cyprininae</taxon>
        <taxon>Carassius</taxon>
    </lineage>
</organism>
<evidence type="ECO:0000256" key="5">
    <source>
        <dbReference type="ARBA" id="ARBA00022692"/>
    </source>
</evidence>
<accession>A0A6P6J373</accession>
<reference evidence="20" key="1">
    <citation type="submission" date="2025-08" db="UniProtKB">
        <authorList>
            <consortium name="RefSeq"/>
        </authorList>
    </citation>
    <scope>IDENTIFICATION</scope>
    <source>
        <strain evidence="20">Wakin</strain>
        <tissue evidence="20">Muscle</tissue>
    </source>
</reference>
<keyword evidence="9 14" id="KW-0472">Membrane</keyword>
<keyword evidence="4 11" id="KW-0245">EGF-like domain</keyword>
<evidence type="ECO:0000256" key="10">
    <source>
        <dbReference type="ARBA" id="ARBA00023157"/>
    </source>
</evidence>
<feature type="domain" description="Laminin G" evidence="16">
    <location>
        <begin position="429"/>
        <end position="604"/>
    </location>
</feature>
<feature type="domain" description="EGF-like" evidence="17">
    <location>
        <begin position="1017"/>
        <end position="1055"/>
    </location>
</feature>
<dbReference type="InterPro" id="IPR001791">
    <property type="entry name" value="Laminin_G"/>
</dbReference>
<feature type="disulfide bond" evidence="12">
    <location>
        <begin position="989"/>
        <end position="1016"/>
    </location>
</feature>
<feature type="domain" description="Fibrinogen C-terminal" evidence="18">
    <location>
        <begin position="642"/>
        <end position="694"/>
    </location>
</feature>
<keyword evidence="19" id="KW-1185">Reference proteome</keyword>
<proteinExistence type="inferred from homology"/>
<dbReference type="PROSITE" id="PS51406">
    <property type="entry name" value="FIBRINOGEN_C_2"/>
    <property type="match status" value="1"/>
</dbReference>
<dbReference type="CDD" id="cd00110">
    <property type="entry name" value="LamG"/>
    <property type="match status" value="4"/>
</dbReference>
<evidence type="ECO:0000313" key="19">
    <source>
        <dbReference type="Proteomes" id="UP000515129"/>
    </source>
</evidence>
<dbReference type="Pfam" id="PF00008">
    <property type="entry name" value="EGF"/>
    <property type="match status" value="2"/>
</dbReference>
<dbReference type="PANTHER" id="PTHR15036">
    <property type="entry name" value="PIKACHURIN-LIKE PROTEIN"/>
    <property type="match status" value="1"/>
</dbReference>
<evidence type="ECO:0000256" key="4">
    <source>
        <dbReference type="ARBA" id="ARBA00022536"/>
    </source>
</evidence>
<dbReference type="PANTHER" id="PTHR15036:SF46">
    <property type="entry name" value="CONTACTIN-ASSOCIATED PROTEIN-LIKE 5"/>
    <property type="match status" value="1"/>
</dbReference>
<feature type="compositionally biased region" description="Basic and acidic residues" evidence="13">
    <location>
        <begin position="1265"/>
        <end position="1280"/>
    </location>
</feature>
<feature type="domain" description="F5/8 type C" evidence="15">
    <location>
        <begin position="89"/>
        <end position="235"/>
    </location>
</feature>
<evidence type="ECO:0000256" key="8">
    <source>
        <dbReference type="ARBA" id="ARBA00022989"/>
    </source>
</evidence>
<evidence type="ECO:0000256" key="1">
    <source>
        <dbReference type="ARBA" id="ARBA00003165"/>
    </source>
</evidence>
<evidence type="ECO:0000256" key="3">
    <source>
        <dbReference type="ARBA" id="ARBA00010241"/>
    </source>
</evidence>
<feature type="domain" description="Laminin G" evidence="16">
    <location>
        <begin position="1077"/>
        <end position="1260"/>
    </location>
</feature>
<dbReference type="SMART" id="SM00231">
    <property type="entry name" value="FA58C"/>
    <property type="match status" value="1"/>
</dbReference>
<dbReference type="GeneID" id="113040551"/>
<comment type="caution">
    <text evidence="11">Lacks conserved residue(s) required for the propagation of feature annotation.</text>
</comment>